<feature type="chain" id="PRO_5007629616" description="Meckelin" evidence="3">
    <location>
        <begin position="26"/>
        <end position="1030"/>
    </location>
</feature>
<feature type="signal peptide" evidence="3">
    <location>
        <begin position="1"/>
        <end position="25"/>
    </location>
</feature>
<dbReference type="Proteomes" id="UP000005205">
    <property type="component" value="Unassembled WGS sequence"/>
</dbReference>
<dbReference type="KEGG" id="acep:105624713"/>
<feature type="transmembrane region" description="Helical" evidence="2">
    <location>
        <begin position="765"/>
        <end position="788"/>
    </location>
</feature>
<accession>A0A158NVA0</accession>
<dbReference type="FunCoup" id="A0A158NVA0">
    <property type="interactions" value="79"/>
</dbReference>
<proteinExistence type="predicted"/>
<dbReference type="STRING" id="12957.A0A158NVA0"/>
<keyword evidence="2" id="KW-0812">Transmembrane</keyword>
<keyword evidence="2" id="KW-0472">Membrane</keyword>
<feature type="region of interest" description="Disordered" evidence="1">
    <location>
        <begin position="645"/>
        <end position="669"/>
    </location>
</feature>
<organism evidence="4 5">
    <name type="scientific">Atta cephalotes</name>
    <name type="common">Leafcutter ant</name>
    <dbReference type="NCBI Taxonomy" id="12957"/>
    <lineage>
        <taxon>Eukaryota</taxon>
        <taxon>Metazoa</taxon>
        <taxon>Ecdysozoa</taxon>
        <taxon>Arthropoda</taxon>
        <taxon>Hexapoda</taxon>
        <taxon>Insecta</taxon>
        <taxon>Pterygota</taxon>
        <taxon>Neoptera</taxon>
        <taxon>Endopterygota</taxon>
        <taxon>Hymenoptera</taxon>
        <taxon>Apocrita</taxon>
        <taxon>Aculeata</taxon>
        <taxon>Formicoidea</taxon>
        <taxon>Formicidae</taxon>
        <taxon>Myrmicinae</taxon>
        <taxon>Atta</taxon>
    </lineage>
</organism>
<evidence type="ECO:0008006" key="6">
    <source>
        <dbReference type="Google" id="ProtNLM"/>
    </source>
</evidence>
<dbReference type="EnsemblMetazoa" id="XM_012206068.1">
    <property type="protein sequence ID" value="XP_012061458.1"/>
    <property type="gene ID" value="LOC105624713"/>
</dbReference>
<reference evidence="4" key="2">
    <citation type="submission" date="2016-04" db="UniProtKB">
        <authorList>
            <consortium name="EnsemblMetazoa"/>
        </authorList>
    </citation>
    <scope>IDENTIFICATION</scope>
</reference>
<feature type="transmembrane region" description="Helical" evidence="2">
    <location>
        <begin position="981"/>
        <end position="1010"/>
    </location>
</feature>
<evidence type="ECO:0000256" key="2">
    <source>
        <dbReference type="SAM" id="Phobius"/>
    </source>
</evidence>
<dbReference type="InParanoid" id="A0A158NVA0"/>
<evidence type="ECO:0000313" key="4">
    <source>
        <dbReference type="EnsemblMetazoa" id="XP_012061458.1"/>
    </source>
</evidence>
<dbReference type="PANTHER" id="PTHR21274">
    <property type="entry name" value="MECKELIN"/>
    <property type="match status" value="1"/>
</dbReference>
<dbReference type="GO" id="GO:0036038">
    <property type="term" value="C:MKS complex"/>
    <property type="evidence" value="ECO:0007669"/>
    <property type="project" value="InterPro"/>
</dbReference>
<keyword evidence="5" id="KW-1185">Reference proteome</keyword>
<feature type="transmembrane region" description="Helical" evidence="2">
    <location>
        <begin position="482"/>
        <end position="507"/>
    </location>
</feature>
<reference evidence="5" key="1">
    <citation type="journal article" date="2011" name="PLoS Genet.">
        <title>The genome sequence of the leaf-cutter ant Atta cephalotes reveals insights into its obligate symbiotic lifestyle.</title>
        <authorList>
            <person name="Suen G."/>
            <person name="Teiling C."/>
            <person name="Li L."/>
            <person name="Holt C."/>
            <person name="Abouheif E."/>
            <person name="Bornberg-Bauer E."/>
            <person name="Bouffard P."/>
            <person name="Caldera E.J."/>
            <person name="Cash E."/>
            <person name="Cavanaugh A."/>
            <person name="Denas O."/>
            <person name="Elhaik E."/>
            <person name="Fave M.J."/>
            <person name="Gadau J."/>
            <person name="Gibson J.D."/>
            <person name="Graur D."/>
            <person name="Grubbs K.J."/>
            <person name="Hagen D.E."/>
            <person name="Harkins T.T."/>
            <person name="Helmkampf M."/>
            <person name="Hu H."/>
            <person name="Johnson B.R."/>
            <person name="Kim J."/>
            <person name="Marsh S.E."/>
            <person name="Moeller J.A."/>
            <person name="Munoz-Torres M.C."/>
            <person name="Murphy M.C."/>
            <person name="Naughton M.C."/>
            <person name="Nigam S."/>
            <person name="Overson R."/>
            <person name="Rajakumar R."/>
            <person name="Reese J.T."/>
            <person name="Scott J.J."/>
            <person name="Smith C.R."/>
            <person name="Tao S."/>
            <person name="Tsutsui N.D."/>
            <person name="Viljakainen L."/>
            <person name="Wissler L."/>
            <person name="Yandell M.D."/>
            <person name="Zimmer F."/>
            <person name="Taylor J."/>
            <person name="Slater S.C."/>
            <person name="Clifton S.W."/>
            <person name="Warren W.C."/>
            <person name="Elsik C.G."/>
            <person name="Smith C.D."/>
            <person name="Weinstock G.M."/>
            <person name="Gerardo N.M."/>
            <person name="Currie C.R."/>
        </authorList>
    </citation>
    <scope>NUCLEOTIDE SEQUENCE [LARGE SCALE GENOMIC DNA]</scope>
</reference>
<evidence type="ECO:0000256" key="1">
    <source>
        <dbReference type="SAM" id="MobiDB-lite"/>
    </source>
</evidence>
<protein>
    <recommendedName>
        <fullName evidence="6">Meckelin</fullName>
    </recommendedName>
</protein>
<dbReference type="GO" id="GO:0060271">
    <property type="term" value="P:cilium assembly"/>
    <property type="evidence" value="ECO:0007669"/>
    <property type="project" value="InterPro"/>
</dbReference>
<evidence type="ECO:0000313" key="5">
    <source>
        <dbReference type="Proteomes" id="UP000005205"/>
    </source>
</evidence>
<name>A0A158NVA0_ATTCE</name>
<keyword evidence="3" id="KW-0732">Signal</keyword>
<dbReference type="OrthoDB" id="419138at2759"/>
<evidence type="ECO:0000256" key="3">
    <source>
        <dbReference type="SAM" id="SignalP"/>
    </source>
</evidence>
<feature type="transmembrane region" description="Helical" evidence="2">
    <location>
        <begin position="724"/>
        <end position="745"/>
    </location>
</feature>
<dbReference type="PANTHER" id="PTHR21274:SF0">
    <property type="entry name" value="MECKELIN"/>
    <property type="match status" value="1"/>
</dbReference>
<feature type="compositionally biased region" description="Basic residues" evidence="1">
    <location>
        <begin position="645"/>
        <end position="655"/>
    </location>
</feature>
<gene>
    <name evidence="4" type="primary">105624713</name>
</gene>
<dbReference type="Pfam" id="PF09773">
    <property type="entry name" value="Meckelin"/>
    <property type="match status" value="1"/>
</dbReference>
<dbReference type="AlphaFoldDB" id="A0A158NVA0"/>
<keyword evidence="2" id="KW-1133">Transmembrane helix</keyword>
<feature type="transmembrane region" description="Helical" evidence="2">
    <location>
        <begin position="519"/>
        <end position="549"/>
    </location>
</feature>
<dbReference type="EMBL" id="ADTU01027049">
    <property type="status" value="NOT_ANNOTATED_CDS"/>
    <property type="molecule type" value="Genomic_DNA"/>
</dbReference>
<dbReference type="InterPro" id="IPR019170">
    <property type="entry name" value="Meckelin"/>
</dbReference>
<sequence>MNCARGGYDRHLTLIVIIFANLASAFHGNNGILEYWNPNTCKYDEYFDTVSLSCLRCNASRNLVSTADRLQCQCDELSGMIGFENGSPLCAACGPNMTATADGKDCVLRSNAPCKCSSNQIKLDRNINGALLDVVLCVTCIQGTYPSADCSKCLPCGSRENSGHVNCVCPSATHVRLRNYCLHKDDVTDWPDIRGTYLMKFRSEHVDSYYLRSELQVAAHLCKKRDRMACEHLSNICALTLYSDGIACMFFMHTPMAPVWLFYNKQDAAAVLNNTRISEKYSLRKGDNNTILDFTIARFALNGKFLSIGRPTLPCQFLRNVRFGVNFSKKCKTTAVELLNAQVELLSPYLAFRENNRSFIHALPVIVKSPDQNIKEISHQQLVRKFFLVDNVSGFKALPMFIYNGFIKASDLSVLRYMKSLTILVNVQNRKDHGKIFAPILIVEYDELMYQDFLNNSDVTINYKVAFVLKDNDIDYDVQVKILQFITVGVFTGIALIFSGIKTWNYYKHNHNSNFNIAVLLWFLIYSMGAIGNAITFVCICTCVYLFIFYKAQTVPYVLLPNEDSEGKIRTYITVAFSFKIAEMIGFVYQHWDLSIFFIDWEQPRTIPDQPKYDSPRTSLQKLYSNRFPKGEGKSSRITSDIIASKRKRRSHKTNRNTSPSEMSKSSSIEKYTPDFSSICSIVKSPLQETTERSYIHDFPISVWRTYFIANEWYKLQTRRRINVALQSIYTLCFLQIFDLESWMLATPESTVANTSSKMENNFTLEFAICTFMYIFIYLLQWFVRFTFYERYIRNRLQKFVDLCSIANISVFILAHNYYGFYIHGRSVHGFADTDLSTLINDLKKEEDDLCAHRGLVPGTTDQTFILSLTHSFKSLYDELMKQKNNGSVGILKGSDTPSRNWKQLFETRSKIRLFLMQFLDHCLENEDYIIKEQHILEKLGDVLFVNANDKSVFYIDNNYSFNKVVLHGNEWLLVTFEITVFAFFLALYNSYIFACIATVVISQLFLIIIRCNVKRNLCNKSLLDKRFLM</sequence>